<evidence type="ECO:0000313" key="1">
    <source>
        <dbReference type="Proteomes" id="UP000790787"/>
    </source>
</evidence>
<dbReference type="Proteomes" id="UP000790787">
    <property type="component" value="Chromosome 22"/>
</dbReference>
<gene>
    <name evidence="2" type="primary">LOC142175770</name>
</gene>
<keyword evidence="1" id="KW-1185">Reference proteome</keyword>
<sequence length="1168" mass="134952">MGPFQKKGLIDRYKRRLNIETAYTNINGQIWLFFDAVVEWELVEDTEQHVTVRVFHYDLGQHMMMTFVYAKYSTMERLDLWDHLYYLASDMELPWLVGGDFNVILHEDEKIGGLPVHPPEYEDFAFCVNSCGLFEQGYKGSSFIWWNGRSNAECIFKRLDRIFVNFPFQNMLPTIEVEHLIRTGSDHAPLLMTCGTKHAIIIDVVRQNWEADFIGDQFLMFKQNIKRVKAALLKWNRETFDDIFKQLDILEDIVRVKEMLFEKEPTTENRIVLQKAQSELKKYLNIEEQYWRQKAGMTWFAEGDRNTSFFHNHVIGKRKKLQLKRIKSGSGVWIEDQEQLATAAVDFYQKQFTNEGDASEFPLLNNIATIEEVRAAIFELSGESASGPDGFTGLFYQTCWDVIGADIHNMVLHFYGGAALPKSITHTNLVLLPKKPRVETFSDLRPISLSNFINKVLSRMLHDRLEIFLPSLIAPNQSGFVKGRSIFENILLTQEIITDIRLRGKPTNVVIKLDMAKAYDRVSWKYLLYVLRKMGFSEHFINMVWNLMSNNWYSVLVNGQSSGFFKSTRGVKQGDPLSPAFFILSAEVLSRSLNKLFEDKSFMGFGMPKWSDSLNHLAYADDTIIFASAHPPSLSKIMAVLGNYEKISGQMINKDKSSYYMYSKVANGLFQAVGAITGFARGKFPFTYLGCPIFYTRRKRDYYEDLIKKVKAKLHSWKEKLLSFGGKTTLISSVLQSMPVHMLSVLDPPNSILGHLHKTFARFFWSTKEEGRSRHWASWQNLCLPKEEGGLGFRSLNDVSRALFAKLWWRFRTTKSLWSNFMCNKYCKKEPPTMVHFRVGSHVWRQMLNTREEVEHKIVWELKSGTTNIWHENWTGLGALYHVLPEDFPINEGLQEVAELRQGETWDDQLLDQTFNEEIAEHIRLNVHYEGSEGYWDKPYWMPTPSGKFSVSSAWQILRHKGDPNKEFKLIWIKGLPFKISFFLWRLWRQKIATDDMWRRQGQMLPCHGWYKCNIDGASKGNSGPSSPGFCVRDDEGDVVYARAVDVGVTTNVVAEAKAILQELEHYVEHDFHPPIMETDSLVLVGMDLSLQDHKKAHSQRLAFALQSLLKARSFLAFALYYLSKFRTFGVFIISELTLRSEEVGAAVEAWPVGIFSLVILVNCDTNE</sequence>
<accession>A0AC58TNS9</accession>
<organism evidence="1 2">
    <name type="scientific">Nicotiana tabacum</name>
    <name type="common">Common tobacco</name>
    <dbReference type="NCBI Taxonomy" id="4097"/>
    <lineage>
        <taxon>Eukaryota</taxon>
        <taxon>Viridiplantae</taxon>
        <taxon>Streptophyta</taxon>
        <taxon>Embryophyta</taxon>
        <taxon>Tracheophyta</taxon>
        <taxon>Spermatophyta</taxon>
        <taxon>Magnoliopsida</taxon>
        <taxon>eudicotyledons</taxon>
        <taxon>Gunneridae</taxon>
        <taxon>Pentapetalae</taxon>
        <taxon>asterids</taxon>
        <taxon>lamiids</taxon>
        <taxon>Solanales</taxon>
        <taxon>Solanaceae</taxon>
        <taxon>Nicotianoideae</taxon>
        <taxon>Nicotianeae</taxon>
        <taxon>Nicotiana</taxon>
    </lineage>
</organism>
<proteinExistence type="predicted"/>
<dbReference type="RefSeq" id="XP_075098861.1">
    <property type="nucleotide sequence ID" value="XM_075242760.1"/>
</dbReference>
<reference evidence="1" key="1">
    <citation type="journal article" date="2014" name="Nat. Commun.">
        <title>The tobacco genome sequence and its comparison with those of tomato and potato.</title>
        <authorList>
            <person name="Sierro N."/>
            <person name="Battey J.N."/>
            <person name="Ouadi S."/>
            <person name="Bakaher N."/>
            <person name="Bovet L."/>
            <person name="Willig A."/>
            <person name="Goepfert S."/>
            <person name="Peitsch M.C."/>
            <person name="Ivanov N.V."/>
        </authorList>
    </citation>
    <scope>NUCLEOTIDE SEQUENCE [LARGE SCALE GENOMIC DNA]</scope>
</reference>
<protein>
    <submittedName>
        <fullName evidence="2">Uncharacterized protein LOC142175770</fullName>
    </submittedName>
</protein>
<evidence type="ECO:0000313" key="2">
    <source>
        <dbReference type="RefSeq" id="XP_075098861.1"/>
    </source>
</evidence>
<reference evidence="2" key="2">
    <citation type="submission" date="2025-08" db="UniProtKB">
        <authorList>
            <consortium name="RefSeq"/>
        </authorList>
    </citation>
    <scope>IDENTIFICATION</scope>
    <source>
        <tissue evidence="2">Leaf</tissue>
    </source>
</reference>
<name>A0AC58TNS9_TOBAC</name>